<gene>
    <name evidence="2" type="ORF">F4827_003920</name>
</gene>
<protein>
    <submittedName>
        <fullName evidence="2">Uncharacterized protein</fullName>
    </submittedName>
</protein>
<feature type="transmembrane region" description="Helical" evidence="1">
    <location>
        <begin position="27"/>
        <end position="50"/>
    </location>
</feature>
<keyword evidence="3" id="KW-1185">Reference proteome</keyword>
<evidence type="ECO:0000256" key="1">
    <source>
        <dbReference type="SAM" id="Phobius"/>
    </source>
</evidence>
<sequence>MHLRDGELRYIGGNRDHPLNLFPQNHLWWDVFTLASACAAAAIQYAGLVAERWFFFAAARHPQNLDHQR</sequence>
<proteinExistence type="predicted"/>
<dbReference type="EMBL" id="JACHBW010000011">
    <property type="protein sequence ID" value="MBB6104061.1"/>
    <property type="molecule type" value="Genomic_DNA"/>
</dbReference>
<accession>A0A7W9U0K8</accession>
<reference evidence="2 3" key="1">
    <citation type="submission" date="2020-08" db="EMBL/GenBank/DDBJ databases">
        <title>Above-ground endophytic microbial communities from plants in different locations in the United States.</title>
        <authorList>
            <person name="Frank C."/>
        </authorList>
    </citation>
    <scope>NUCLEOTIDE SEQUENCE [LARGE SCALE GENOMIC DNA]</scope>
    <source>
        <strain evidence="2 3">WP4_2_2</strain>
    </source>
</reference>
<name>A0A7W9U0K8_9BURK</name>
<keyword evidence="1" id="KW-1133">Transmembrane helix</keyword>
<dbReference type="AlphaFoldDB" id="A0A7W9U0K8"/>
<keyword evidence="1" id="KW-0472">Membrane</keyword>
<organism evidence="2 3">
    <name type="scientific">Paraburkholderia bannensis</name>
    <dbReference type="NCBI Taxonomy" id="765414"/>
    <lineage>
        <taxon>Bacteria</taxon>
        <taxon>Pseudomonadati</taxon>
        <taxon>Pseudomonadota</taxon>
        <taxon>Betaproteobacteria</taxon>
        <taxon>Burkholderiales</taxon>
        <taxon>Burkholderiaceae</taxon>
        <taxon>Paraburkholderia</taxon>
    </lineage>
</organism>
<keyword evidence="1" id="KW-0812">Transmembrane</keyword>
<comment type="caution">
    <text evidence="2">The sequence shown here is derived from an EMBL/GenBank/DDBJ whole genome shotgun (WGS) entry which is preliminary data.</text>
</comment>
<evidence type="ECO:0000313" key="2">
    <source>
        <dbReference type="EMBL" id="MBB6104061.1"/>
    </source>
</evidence>
<dbReference type="Proteomes" id="UP000571554">
    <property type="component" value="Unassembled WGS sequence"/>
</dbReference>
<evidence type="ECO:0000313" key="3">
    <source>
        <dbReference type="Proteomes" id="UP000571554"/>
    </source>
</evidence>